<comment type="function">
    <text evidence="2 17">Acts on leucine, isoleucine and valine.</text>
</comment>
<dbReference type="FunFam" id="3.20.10.10:FF:000002">
    <property type="entry name" value="D-alanine aminotransferase"/>
    <property type="match status" value="1"/>
</dbReference>
<evidence type="ECO:0000256" key="13">
    <source>
        <dbReference type="ARBA" id="ARBA00048798"/>
    </source>
</evidence>
<comment type="pathway">
    <text evidence="4 17">Amino-acid biosynthesis; L-valine biosynthesis; L-valine from pyruvate: step 4/4.</text>
</comment>
<evidence type="ECO:0000313" key="18">
    <source>
        <dbReference type="EMBL" id="EMD23013.1"/>
    </source>
</evidence>
<dbReference type="InterPro" id="IPR018300">
    <property type="entry name" value="Aminotrans_IV_CS"/>
</dbReference>
<dbReference type="UniPathway" id="UPA00048">
    <property type="reaction ID" value="UER00073"/>
</dbReference>
<protein>
    <recommendedName>
        <fullName evidence="17">Branched-chain-amino-acid aminotransferase</fullName>
        <shortName evidence="17">BCAT</shortName>
        <ecNumber evidence="17">2.6.1.42</ecNumber>
    </recommendedName>
</protein>
<dbReference type="EMBL" id="ANMG01000083">
    <property type="protein sequence ID" value="EMD23013.1"/>
    <property type="molecule type" value="Genomic_DNA"/>
</dbReference>
<comment type="catalytic activity">
    <reaction evidence="12 17">
        <text>L-valine + 2-oxoglutarate = 3-methyl-2-oxobutanoate + L-glutamate</text>
        <dbReference type="Rhea" id="RHEA:24813"/>
        <dbReference type="ChEBI" id="CHEBI:11851"/>
        <dbReference type="ChEBI" id="CHEBI:16810"/>
        <dbReference type="ChEBI" id="CHEBI:29985"/>
        <dbReference type="ChEBI" id="CHEBI:57762"/>
        <dbReference type="EC" id="2.6.1.42"/>
    </reaction>
</comment>
<dbReference type="Proteomes" id="UP000014137">
    <property type="component" value="Unassembled WGS sequence"/>
</dbReference>
<evidence type="ECO:0000256" key="9">
    <source>
        <dbReference type="ARBA" id="ARBA00022679"/>
    </source>
</evidence>
<comment type="similarity">
    <text evidence="6 15">Belongs to the class-IV pyridoxal-phosphate-dependent aminotransferase family.</text>
</comment>
<dbReference type="GO" id="GO:0009098">
    <property type="term" value="P:L-leucine biosynthetic process"/>
    <property type="evidence" value="ECO:0007669"/>
    <property type="project" value="UniProtKB-UniPathway"/>
</dbReference>
<evidence type="ECO:0000256" key="15">
    <source>
        <dbReference type="RuleBase" id="RU004106"/>
    </source>
</evidence>
<evidence type="ECO:0000313" key="19">
    <source>
        <dbReference type="EMBL" id="OOC08135.1"/>
    </source>
</evidence>
<dbReference type="GO" id="GO:0009097">
    <property type="term" value="P:isoleucine biosynthetic process"/>
    <property type="evidence" value="ECO:0007669"/>
    <property type="project" value="UniProtKB-UniPathway"/>
</dbReference>
<evidence type="ECO:0000256" key="6">
    <source>
        <dbReference type="ARBA" id="ARBA00009320"/>
    </source>
</evidence>
<evidence type="ECO:0000256" key="3">
    <source>
        <dbReference type="ARBA" id="ARBA00004824"/>
    </source>
</evidence>
<dbReference type="InterPro" id="IPR043131">
    <property type="entry name" value="BCAT-like_N"/>
</dbReference>
<evidence type="ECO:0000256" key="7">
    <source>
        <dbReference type="ARBA" id="ARBA00022576"/>
    </source>
</evidence>
<dbReference type="GO" id="GO:0004084">
    <property type="term" value="F:branched-chain-amino-acid transaminase activity"/>
    <property type="evidence" value="ECO:0007669"/>
    <property type="project" value="UniProtKB-EC"/>
</dbReference>
<evidence type="ECO:0000256" key="2">
    <source>
        <dbReference type="ARBA" id="ARBA00003109"/>
    </source>
</evidence>
<evidence type="ECO:0000313" key="20">
    <source>
        <dbReference type="Proteomes" id="UP000014137"/>
    </source>
</evidence>
<gene>
    <name evidence="17" type="primary">ilvE</name>
    <name evidence="19" type="ORF">B0293_04505</name>
    <name evidence="18" type="ORF">C791_7830</name>
</gene>
<name>M2PF89_9PSEU</name>
<evidence type="ECO:0000256" key="14">
    <source>
        <dbReference type="ARBA" id="ARBA00049229"/>
    </source>
</evidence>
<dbReference type="InterPro" id="IPR050571">
    <property type="entry name" value="Class-IV_PLP-Dep_Aminotrnsfr"/>
</dbReference>
<accession>M2PF89</accession>
<dbReference type="Proteomes" id="UP000188551">
    <property type="component" value="Unassembled WGS sequence"/>
</dbReference>
<dbReference type="EMBL" id="MUXN01000002">
    <property type="protein sequence ID" value="OOC08135.1"/>
    <property type="molecule type" value="Genomic_DNA"/>
</dbReference>
<comment type="catalytic activity">
    <reaction evidence="14 17">
        <text>L-leucine + 2-oxoglutarate = 4-methyl-2-oxopentanoate + L-glutamate</text>
        <dbReference type="Rhea" id="RHEA:18321"/>
        <dbReference type="ChEBI" id="CHEBI:16810"/>
        <dbReference type="ChEBI" id="CHEBI:17865"/>
        <dbReference type="ChEBI" id="CHEBI:29985"/>
        <dbReference type="ChEBI" id="CHEBI:57427"/>
        <dbReference type="EC" id="2.6.1.42"/>
    </reaction>
</comment>
<organism evidence="18 20">
    <name type="scientific">Amycolatopsis azurea DSM 43854</name>
    <dbReference type="NCBI Taxonomy" id="1238180"/>
    <lineage>
        <taxon>Bacteria</taxon>
        <taxon>Bacillati</taxon>
        <taxon>Actinomycetota</taxon>
        <taxon>Actinomycetes</taxon>
        <taxon>Pseudonocardiales</taxon>
        <taxon>Pseudonocardiaceae</taxon>
        <taxon>Amycolatopsis</taxon>
    </lineage>
</organism>
<keyword evidence="21" id="KW-1185">Reference proteome</keyword>
<comment type="caution">
    <text evidence="18">The sequence shown here is derived from an EMBL/GenBank/DDBJ whole genome shotgun (WGS) entry which is preliminary data.</text>
</comment>
<evidence type="ECO:0000256" key="16">
    <source>
        <dbReference type="RuleBase" id="RU004516"/>
    </source>
</evidence>
<dbReference type="InterPro" id="IPR043132">
    <property type="entry name" value="BCAT-like_C"/>
</dbReference>
<dbReference type="UniPathway" id="UPA00049">
    <property type="reaction ID" value="UER00062"/>
</dbReference>
<dbReference type="GO" id="GO:0009099">
    <property type="term" value="P:L-valine biosynthetic process"/>
    <property type="evidence" value="ECO:0007669"/>
    <property type="project" value="UniProtKB-UniPathway"/>
</dbReference>
<evidence type="ECO:0000256" key="4">
    <source>
        <dbReference type="ARBA" id="ARBA00004931"/>
    </source>
</evidence>
<reference evidence="19 21" key="2">
    <citation type="submission" date="2017-02" db="EMBL/GenBank/DDBJ databases">
        <title>Amycolatopsis azurea DSM 43854 draft genome.</title>
        <authorList>
            <person name="Mayilraj S."/>
        </authorList>
    </citation>
    <scope>NUCLEOTIDE SEQUENCE [LARGE SCALE GENOMIC DNA]</scope>
    <source>
        <strain evidence="19 21">DSM 43854</strain>
    </source>
</reference>
<comment type="pathway">
    <text evidence="3 17">Amino-acid biosynthesis; L-isoleucine biosynthesis; L-isoleucine from 2-oxobutanoate: step 4/4.</text>
</comment>
<dbReference type="PATRIC" id="fig|1238180.3.peg.7303"/>
<dbReference type="Gene3D" id="3.30.470.10">
    <property type="match status" value="1"/>
</dbReference>
<keyword evidence="10 16" id="KW-0663">Pyridoxal phosphate</keyword>
<dbReference type="OrthoDB" id="9804984at2"/>
<evidence type="ECO:0000256" key="8">
    <source>
        <dbReference type="ARBA" id="ARBA00022605"/>
    </source>
</evidence>
<keyword evidence="7 17" id="KW-0032">Aminotransferase</keyword>
<comment type="catalytic activity">
    <reaction evidence="13 17">
        <text>L-isoleucine + 2-oxoglutarate = (S)-3-methyl-2-oxopentanoate + L-glutamate</text>
        <dbReference type="Rhea" id="RHEA:24801"/>
        <dbReference type="ChEBI" id="CHEBI:16810"/>
        <dbReference type="ChEBI" id="CHEBI:29985"/>
        <dbReference type="ChEBI" id="CHEBI:35146"/>
        <dbReference type="ChEBI" id="CHEBI:58045"/>
        <dbReference type="EC" id="2.6.1.42"/>
    </reaction>
</comment>
<dbReference type="CDD" id="cd00449">
    <property type="entry name" value="PLPDE_IV"/>
    <property type="match status" value="1"/>
</dbReference>
<evidence type="ECO:0000256" key="11">
    <source>
        <dbReference type="ARBA" id="ARBA00023304"/>
    </source>
</evidence>
<dbReference type="Gene3D" id="3.20.10.10">
    <property type="entry name" value="D-amino Acid Aminotransferase, subunit A, domain 2"/>
    <property type="match status" value="1"/>
</dbReference>
<evidence type="ECO:0000256" key="10">
    <source>
        <dbReference type="ARBA" id="ARBA00022898"/>
    </source>
</evidence>
<evidence type="ECO:0000256" key="5">
    <source>
        <dbReference type="ARBA" id="ARBA00005072"/>
    </source>
</evidence>
<dbReference type="RefSeq" id="WP_005166218.1">
    <property type="nucleotide sequence ID" value="NZ_ANMG01000083.1"/>
</dbReference>
<keyword evidence="11 17" id="KW-0100">Branched-chain amino acid biosynthesis</keyword>
<keyword evidence="8 17" id="KW-0028">Amino-acid biosynthesis</keyword>
<sequence>MTALVPLAGPSVGVTPYVYHQGRIQLYEDVGFTAGTQGLHYGTGVFEGIRAYWQPETAQLHVVRLAEHYRRFLASAGMLRLEIAESVDELCAATAELLVRNDYRGDCYLRPIAHKLALLPGASFGVKLSGLSTALSVYAVPMPRAPLSRSARAQVSSWRRIPDTALPAHGKITGSYANVALAVDEAESNGYDEAILLNVRGTVAEAGTANVFLVRDGHLITPHEGSDILAGITRRCVLEMAVRLGDRTVEREVARSELYTADEVFLTGTGCELLPVTEVDGRVVGDGRIGPVTARYAESYRAAVTGQASEYAPWSTTVQLNDPAN</sequence>
<dbReference type="UniPathway" id="UPA00047">
    <property type="reaction ID" value="UER00058"/>
</dbReference>
<dbReference type="PROSITE" id="PS00770">
    <property type="entry name" value="AA_TRANSFER_CLASS_4"/>
    <property type="match status" value="1"/>
</dbReference>
<dbReference type="NCBIfam" id="NF005146">
    <property type="entry name" value="PRK06606.1"/>
    <property type="match status" value="1"/>
</dbReference>
<dbReference type="NCBIfam" id="TIGR01122">
    <property type="entry name" value="ilvE_I"/>
    <property type="match status" value="1"/>
</dbReference>
<dbReference type="InterPro" id="IPR036038">
    <property type="entry name" value="Aminotransferase-like"/>
</dbReference>
<evidence type="ECO:0000256" key="12">
    <source>
        <dbReference type="ARBA" id="ARBA00048212"/>
    </source>
</evidence>
<dbReference type="AlphaFoldDB" id="M2PF89"/>
<evidence type="ECO:0000256" key="17">
    <source>
        <dbReference type="RuleBase" id="RU364094"/>
    </source>
</evidence>
<dbReference type="PANTHER" id="PTHR42743:SF4">
    <property type="entry name" value="BRANCHED-CHAIN-AMINO-ACID AMINOTRANSFERASE-RELATED"/>
    <property type="match status" value="1"/>
</dbReference>
<dbReference type="InterPro" id="IPR001544">
    <property type="entry name" value="Aminotrans_IV"/>
</dbReference>
<evidence type="ECO:0000256" key="1">
    <source>
        <dbReference type="ARBA" id="ARBA00001933"/>
    </source>
</evidence>
<comment type="pathway">
    <text evidence="5 17">Amino-acid biosynthesis; L-leucine biosynthesis; L-leucine from 3-methyl-2-oxobutanoate: step 4/4.</text>
</comment>
<proteinExistence type="inferred from homology"/>
<evidence type="ECO:0000313" key="21">
    <source>
        <dbReference type="Proteomes" id="UP000188551"/>
    </source>
</evidence>
<dbReference type="PANTHER" id="PTHR42743">
    <property type="entry name" value="AMINO-ACID AMINOTRANSFERASE"/>
    <property type="match status" value="1"/>
</dbReference>
<dbReference type="SUPFAM" id="SSF56752">
    <property type="entry name" value="D-aminoacid aminotransferase-like PLP-dependent enzymes"/>
    <property type="match status" value="1"/>
</dbReference>
<keyword evidence="9 17" id="KW-0808">Transferase</keyword>
<reference evidence="18 20" key="1">
    <citation type="submission" date="2012-10" db="EMBL/GenBank/DDBJ databases">
        <title>Genome assembly of Amycolatopsis azurea DSM 43854.</title>
        <authorList>
            <person name="Khatri I."/>
            <person name="Kaur I."/>
            <person name="Subramanian S."/>
            <person name="Mayilraj S."/>
        </authorList>
    </citation>
    <scope>NUCLEOTIDE SEQUENCE [LARGE SCALE GENOMIC DNA]</scope>
    <source>
        <strain evidence="18 20">DSM 43854</strain>
    </source>
</reference>
<dbReference type="Pfam" id="PF01063">
    <property type="entry name" value="Aminotran_4"/>
    <property type="match status" value="1"/>
</dbReference>
<dbReference type="EC" id="2.6.1.42" evidence="17"/>
<comment type="cofactor">
    <cofactor evidence="1 16">
        <name>pyridoxal 5'-phosphate</name>
        <dbReference type="ChEBI" id="CHEBI:597326"/>
    </cofactor>
</comment>
<dbReference type="InterPro" id="IPR005785">
    <property type="entry name" value="B_amino_transI"/>
</dbReference>